<dbReference type="EMBL" id="CAMKVN010004303">
    <property type="protein sequence ID" value="CAI2186778.1"/>
    <property type="molecule type" value="Genomic_DNA"/>
</dbReference>
<evidence type="ECO:0000313" key="2">
    <source>
        <dbReference type="EMBL" id="CAI2186778.1"/>
    </source>
</evidence>
<evidence type="ECO:0000313" key="3">
    <source>
        <dbReference type="Proteomes" id="UP001153678"/>
    </source>
</evidence>
<dbReference type="Proteomes" id="UP001153678">
    <property type="component" value="Unassembled WGS sequence"/>
</dbReference>
<reference evidence="2" key="1">
    <citation type="submission" date="2022-08" db="EMBL/GenBank/DDBJ databases">
        <authorList>
            <person name="Kallberg Y."/>
            <person name="Tangrot J."/>
            <person name="Rosling A."/>
        </authorList>
    </citation>
    <scope>NUCLEOTIDE SEQUENCE</scope>
    <source>
        <strain evidence="2">Wild A</strain>
    </source>
</reference>
<name>A0A9W4SZR9_9GLOM</name>
<feature type="region of interest" description="Disordered" evidence="1">
    <location>
        <begin position="88"/>
        <end position="145"/>
    </location>
</feature>
<accession>A0A9W4SZR9</accession>
<feature type="compositionally biased region" description="Polar residues" evidence="1">
    <location>
        <begin position="126"/>
        <end position="135"/>
    </location>
</feature>
<organism evidence="2 3">
    <name type="scientific">Funneliformis geosporum</name>
    <dbReference type="NCBI Taxonomy" id="1117311"/>
    <lineage>
        <taxon>Eukaryota</taxon>
        <taxon>Fungi</taxon>
        <taxon>Fungi incertae sedis</taxon>
        <taxon>Mucoromycota</taxon>
        <taxon>Glomeromycotina</taxon>
        <taxon>Glomeromycetes</taxon>
        <taxon>Glomerales</taxon>
        <taxon>Glomeraceae</taxon>
        <taxon>Funneliformis</taxon>
    </lineage>
</organism>
<protein>
    <submittedName>
        <fullName evidence="2">12105_t:CDS:1</fullName>
    </submittedName>
</protein>
<evidence type="ECO:0000256" key="1">
    <source>
        <dbReference type="SAM" id="MobiDB-lite"/>
    </source>
</evidence>
<gene>
    <name evidence="2" type="ORF">FWILDA_LOCUS12746</name>
</gene>
<feature type="compositionally biased region" description="Polar residues" evidence="1">
    <location>
        <begin position="104"/>
        <end position="116"/>
    </location>
</feature>
<keyword evidence="3" id="KW-1185">Reference proteome</keyword>
<comment type="caution">
    <text evidence="2">The sequence shown here is derived from an EMBL/GenBank/DDBJ whole genome shotgun (WGS) entry which is preliminary data.</text>
</comment>
<sequence length="145" mass="16095">KDLQQRAKMEDNEAQLAEQLLKSGWNSEAIVSTYVDGVESMSKVRKTILNDIDATTSTSATAPKRSLQNDLKALPQRTKIDYCTLVTSPQREQAQPPCTPPHQIYSSDVSSDFVSENDSEEHVQESLGSENNHISESSDELLEVL</sequence>
<proteinExistence type="predicted"/>
<feature type="non-terminal residue" evidence="2">
    <location>
        <position position="1"/>
    </location>
</feature>
<dbReference type="OrthoDB" id="10546752at2759"/>
<dbReference type="AlphaFoldDB" id="A0A9W4SZR9"/>